<gene>
    <name evidence="1" type="ORF">CSSPTR1EN2_LOCUS20495</name>
</gene>
<dbReference type="EMBL" id="OZ019899">
    <property type="protein sequence ID" value="CAK9231316.1"/>
    <property type="molecule type" value="Genomic_DNA"/>
</dbReference>
<accession>A0ABP0UV99</accession>
<reference evidence="1" key="1">
    <citation type="submission" date="2024-02" db="EMBL/GenBank/DDBJ databases">
        <authorList>
            <consortium name="ELIXIR-Norway"/>
            <consortium name="Elixir Norway"/>
        </authorList>
    </citation>
    <scope>NUCLEOTIDE SEQUENCE</scope>
</reference>
<dbReference type="Pfam" id="PF21224">
    <property type="entry name" value="Hen1_LCD"/>
    <property type="match status" value="1"/>
</dbReference>
<sequence length="185" mass="20204">MCMCGMLGIGQLGVVYDAGPKISTVHEKWELLSLKVQSAFADQICLTELPNCSRVVDFHGDCACPDIHVRPQGFADIVVMFSRLKVPGTMVLSYKPLVEHFRLAVKRKDSRHGQVPVTVLTALDTKIMSQCKSIDHLAEISAAFAAALVSMAVSASPSLQLSDDGLWISQTDPFSEKVVIELLHH</sequence>
<proteinExistence type="predicted"/>
<organism evidence="1 2">
    <name type="scientific">Sphagnum troendelagicum</name>
    <dbReference type="NCBI Taxonomy" id="128251"/>
    <lineage>
        <taxon>Eukaryota</taxon>
        <taxon>Viridiplantae</taxon>
        <taxon>Streptophyta</taxon>
        <taxon>Embryophyta</taxon>
        <taxon>Bryophyta</taxon>
        <taxon>Sphagnophytina</taxon>
        <taxon>Sphagnopsida</taxon>
        <taxon>Sphagnales</taxon>
        <taxon>Sphagnaceae</taxon>
        <taxon>Sphagnum</taxon>
    </lineage>
</organism>
<evidence type="ECO:0000313" key="1">
    <source>
        <dbReference type="EMBL" id="CAK9231316.1"/>
    </source>
</evidence>
<name>A0ABP0UV99_9BRYO</name>
<keyword evidence="2" id="KW-1185">Reference proteome</keyword>
<protein>
    <submittedName>
        <fullName evidence="1">Uncharacterized protein</fullName>
    </submittedName>
</protein>
<dbReference type="Proteomes" id="UP001497512">
    <property type="component" value="Chromosome 7"/>
</dbReference>
<evidence type="ECO:0000313" key="2">
    <source>
        <dbReference type="Proteomes" id="UP001497512"/>
    </source>
</evidence>